<dbReference type="Gene3D" id="3.40.50.300">
    <property type="entry name" value="P-loop containing nucleotide triphosphate hydrolases"/>
    <property type="match status" value="1"/>
</dbReference>
<dbReference type="InterPro" id="IPR002543">
    <property type="entry name" value="FtsK_dom"/>
</dbReference>
<proteinExistence type="predicted"/>
<organism evidence="5 6">
    <name type="scientific">Pseudonocardia hydrocarbonoxydans</name>
    <dbReference type="NCBI Taxonomy" id="76726"/>
    <lineage>
        <taxon>Bacteria</taxon>
        <taxon>Bacillati</taxon>
        <taxon>Actinomycetota</taxon>
        <taxon>Actinomycetes</taxon>
        <taxon>Pseudonocardiales</taxon>
        <taxon>Pseudonocardiaceae</taxon>
        <taxon>Pseudonocardia</taxon>
    </lineage>
</organism>
<name>A0A4Y3WJV7_9PSEU</name>
<dbReference type="Pfam" id="PF01580">
    <property type="entry name" value="FtsK_SpoIIIE"/>
    <property type="match status" value="1"/>
</dbReference>
<dbReference type="SUPFAM" id="SSF52540">
    <property type="entry name" value="P-loop containing nucleoside triphosphate hydrolases"/>
    <property type="match status" value="1"/>
</dbReference>
<dbReference type="GO" id="GO:0003677">
    <property type="term" value="F:DNA binding"/>
    <property type="evidence" value="ECO:0007669"/>
    <property type="project" value="InterPro"/>
</dbReference>
<dbReference type="InterPro" id="IPR027417">
    <property type="entry name" value="P-loop_NTPase"/>
</dbReference>
<dbReference type="Proteomes" id="UP000320338">
    <property type="component" value="Unassembled WGS sequence"/>
</dbReference>
<feature type="binding site" evidence="3">
    <location>
        <begin position="178"/>
        <end position="185"/>
    </location>
    <ligand>
        <name>ATP</name>
        <dbReference type="ChEBI" id="CHEBI:30616"/>
    </ligand>
</feature>
<dbReference type="RefSeq" id="WP_141277661.1">
    <property type="nucleotide sequence ID" value="NZ_BAAARZ010000051.1"/>
</dbReference>
<sequence length="402" mass="43683">MSLEPHTAAVVARSAVPEQGRGPVAWWRRRREARELDEYARYLGWQWTDTVDGAHLVHHTVTAARIPHTSVPQLVAVEAGPPLTLVVRMLPGQVVDDYRAQAHRLAEGMGVPMVRVTPFRHGWVRVALLVRDPLTTPMPLPYRPPGTSATAPVLLGADEFGKPVTISFADRVHLIVQGRTGSGKSRLSYAVLQQLAAAPDALIAGCDPSSVLLRPFVGSRHARWQSLGADVDAHARMLDALVAELDGRLARIPQRADVLPLDAGTPLLFVVLEEWLALLGMAGADRKLRERLAVAARRLAAEGGKVGIRVIMLPQRAEANEVGGGLLRGQFAYRVSLPVDNVDAVRLLHPAVSVPAAEDHVRNGRPGVALYDAPGQAGRLRTPWMPDYSEYWDAIVTATKES</sequence>
<accession>A0A4Y3WJV7</accession>
<evidence type="ECO:0000256" key="1">
    <source>
        <dbReference type="ARBA" id="ARBA00022741"/>
    </source>
</evidence>
<evidence type="ECO:0000259" key="4">
    <source>
        <dbReference type="PROSITE" id="PS50901"/>
    </source>
</evidence>
<protein>
    <recommendedName>
        <fullName evidence="4">FtsK domain-containing protein</fullName>
    </recommendedName>
</protein>
<dbReference type="GO" id="GO:0005524">
    <property type="term" value="F:ATP binding"/>
    <property type="evidence" value="ECO:0007669"/>
    <property type="project" value="UniProtKB-UniRule"/>
</dbReference>
<dbReference type="AlphaFoldDB" id="A0A4Y3WJV7"/>
<dbReference type="PANTHER" id="PTHR22683">
    <property type="entry name" value="SPORULATION PROTEIN RELATED"/>
    <property type="match status" value="1"/>
</dbReference>
<dbReference type="InterPro" id="IPR050206">
    <property type="entry name" value="FtsK/SpoIIIE/SftA"/>
</dbReference>
<keyword evidence="1 3" id="KW-0547">Nucleotide-binding</keyword>
<evidence type="ECO:0000313" key="5">
    <source>
        <dbReference type="EMBL" id="GEC19064.1"/>
    </source>
</evidence>
<dbReference type="PROSITE" id="PS50901">
    <property type="entry name" value="FTSK"/>
    <property type="match status" value="1"/>
</dbReference>
<feature type="domain" description="FtsK" evidence="4">
    <location>
        <begin position="161"/>
        <end position="346"/>
    </location>
</feature>
<reference evidence="5 6" key="1">
    <citation type="submission" date="2019-06" db="EMBL/GenBank/DDBJ databases">
        <title>Whole genome shotgun sequence of Pseudonocardia hydrocarbonoxydans NBRC 14498.</title>
        <authorList>
            <person name="Hosoyama A."/>
            <person name="Uohara A."/>
            <person name="Ohji S."/>
            <person name="Ichikawa N."/>
        </authorList>
    </citation>
    <scope>NUCLEOTIDE SEQUENCE [LARGE SCALE GENOMIC DNA]</scope>
    <source>
        <strain evidence="5 6">NBRC 14498</strain>
    </source>
</reference>
<dbReference type="EMBL" id="BJNG01000013">
    <property type="protein sequence ID" value="GEC19064.1"/>
    <property type="molecule type" value="Genomic_DNA"/>
</dbReference>
<evidence type="ECO:0000313" key="6">
    <source>
        <dbReference type="Proteomes" id="UP000320338"/>
    </source>
</evidence>
<dbReference type="OrthoDB" id="5149094at2"/>
<dbReference type="PANTHER" id="PTHR22683:SF41">
    <property type="entry name" value="DNA TRANSLOCASE FTSK"/>
    <property type="match status" value="1"/>
</dbReference>
<keyword evidence="6" id="KW-1185">Reference proteome</keyword>
<comment type="caution">
    <text evidence="5">The sequence shown here is derived from an EMBL/GenBank/DDBJ whole genome shotgun (WGS) entry which is preliminary data.</text>
</comment>
<evidence type="ECO:0000256" key="3">
    <source>
        <dbReference type="PROSITE-ProRule" id="PRU00289"/>
    </source>
</evidence>
<keyword evidence="2 3" id="KW-0067">ATP-binding</keyword>
<gene>
    <name evidence="5" type="ORF">PHY01_13470</name>
</gene>
<evidence type="ECO:0000256" key="2">
    <source>
        <dbReference type="ARBA" id="ARBA00022840"/>
    </source>
</evidence>